<dbReference type="GO" id="GO:0004712">
    <property type="term" value="F:protein serine/threonine/tyrosine kinase activity"/>
    <property type="evidence" value="ECO:0007669"/>
    <property type="project" value="UniProtKB-EC"/>
</dbReference>
<keyword evidence="6 12" id="KW-0547">Nucleotide-binding</keyword>
<feature type="compositionally biased region" description="Low complexity" evidence="13">
    <location>
        <begin position="1422"/>
        <end position="1447"/>
    </location>
</feature>
<dbReference type="Pfam" id="PF00069">
    <property type="entry name" value="Pkinase"/>
    <property type="match status" value="1"/>
</dbReference>
<feature type="compositionally biased region" description="Polar residues" evidence="13">
    <location>
        <begin position="95"/>
        <end position="105"/>
    </location>
</feature>
<feature type="compositionally biased region" description="Polar residues" evidence="13">
    <location>
        <begin position="1448"/>
        <end position="1460"/>
    </location>
</feature>
<dbReference type="GO" id="GO:0004674">
    <property type="term" value="F:protein serine/threonine kinase activity"/>
    <property type="evidence" value="ECO:0007669"/>
    <property type="project" value="UniProtKB-KW"/>
</dbReference>
<accession>A0A7R8V722</accession>
<evidence type="ECO:0000256" key="9">
    <source>
        <dbReference type="ARBA" id="ARBA00049003"/>
    </source>
</evidence>
<dbReference type="InParanoid" id="A0A7R8V722"/>
<dbReference type="Gene3D" id="1.10.510.10">
    <property type="entry name" value="Transferase(Phosphotransferase) domain 1"/>
    <property type="match status" value="1"/>
</dbReference>
<dbReference type="PROSITE" id="PS00108">
    <property type="entry name" value="PROTEIN_KINASE_ST"/>
    <property type="match status" value="1"/>
</dbReference>
<feature type="binding site" evidence="12">
    <location>
        <position position="992"/>
    </location>
    <ligand>
        <name>ATP</name>
        <dbReference type="ChEBI" id="CHEBI:30616"/>
    </ligand>
</feature>
<keyword evidence="16" id="KW-1185">Reference proteome</keyword>
<keyword evidence="3" id="KW-0723">Serine/threonine-protein kinase</keyword>
<evidence type="ECO:0000256" key="5">
    <source>
        <dbReference type="ARBA" id="ARBA00022679"/>
    </source>
</evidence>
<feature type="region of interest" description="Disordered" evidence="13">
    <location>
        <begin position="429"/>
        <end position="502"/>
    </location>
</feature>
<dbReference type="SMART" id="SM00220">
    <property type="entry name" value="S_TKc"/>
    <property type="match status" value="1"/>
</dbReference>
<dbReference type="InterPro" id="IPR000719">
    <property type="entry name" value="Prot_kinase_dom"/>
</dbReference>
<feature type="region of interest" description="Disordered" evidence="13">
    <location>
        <begin position="737"/>
        <end position="760"/>
    </location>
</feature>
<feature type="compositionally biased region" description="Polar residues" evidence="13">
    <location>
        <begin position="468"/>
        <end position="492"/>
    </location>
</feature>
<feature type="region of interest" description="Disordered" evidence="13">
    <location>
        <begin position="15"/>
        <end position="36"/>
    </location>
</feature>
<dbReference type="SUPFAM" id="SSF56112">
    <property type="entry name" value="Protein kinase-like (PK-like)"/>
    <property type="match status" value="1"/>
</dbReference>
<dbReference type="PANTHER" id="PTHR24058">
    <property type="entry name" value="DUAL SPECIFICITY PROTEIN KINASE"/>
    <property type="match status" value="1"/>
</dbReference>
<organism evidence="15 16">
    <name type="scientific">Hermetia illucens</name>
    <name type="common">Black soldier fly</name>
    <dbReference type="NCBI Taxonomy" id="343691"/>
    <lineage>
        <taxon>Eukaryota</taxon>
        <taxon>Metazoa</taxon>
        <taxon>Ecdysozoa</taxon>
        <taxon>Arthropoda</taxon>
        <taxon>Hexapoda</taxon>
        <taxon>Insecta</taxon>
        <taxon>Pterygota</taxon>
        <taxon>Neoptera</taxon>
        <taxon>Endopterygota</taxon>
        <taxon>Diptera</taxon>
        <taxon>Brachycera</taxon>
        <taxon>Stratiomyomorpha</taxon>
        <taxon>Stratiomyidae</taxon>
        <taxon>Hermetiinae</taxon>
        <taxon>Hermetia</taxon>
    </lineage>
</organism>
<dbReference type="Gene3D" id="3.30.10.30">
    <property type="entry name" value="DYRK"/>
    <property type="match status" value="1"/>
</dbReference>
<evidence type="ECO:0000256" key="4">
    <source>
        <dbReference type="ARBA" id="ARBA00022553"/>
    </source>
</evidence>
<feature type="compositionally biased region" description="Low complexity" evidence="13">
    <location>
        <begin position="158"/>
        <end position="172"/>
    </location>
</feature>
<keyword evidence="5" id="KW-0808">Transferase</keyword>
<dbReference type="InterPro" id="IPR050494">
    <property type="entry name" value="Ser_Thr_dual-spec_kinase"/>
</dbReference>
<feature type="compositionally biased region" description="Polar residues" evidence="13">
    <location>
        <begin position="15"/>
        <end position="33"/>
    </location>
</feature>
<dbReference type="EMBL" id="LR899015">
    <property type="protein sequence ID" value="CAD7093913.1"/>
    <property type="molecule type" value="Genomic_DNA"/>
</dbReference>
<feature type="region of interest" description="Disordered" evidence="13">
    <location>
        <begin position="85"/>
        <end position="122"/>
    </location>
</feature>
<dbReference type="InterPro" id="IPR042521">
    <property type="entry name" value="DYRK"/>
</dbReference>
<dbReference type="GO" id="GO:0005737">
    <property type="term" value="C:cytoplasm"/>
    <property type="evidence" value="ECO:0007669"/>
    <property type="project" value="TreeGrafter"/>
</dbReference>
<sequence>MNYARNQFTEELKQPNLNINKKSNGTSKLSSGLSDDRRIDTAANNIECENGNKNSPGENLGLIKYRLNQVDQILFIYPDKKTLTNRQVEKHPRNSDPSNPSSGTLNLPADQPSDSKRTQFHLRKDHCIRIISDDTGRNIKKSKVDRGQSSAEDLRGDSNAGHSSKGSSGGKTLSLNSFTRNFFGFSVLNGICGRRSYQNFRDKHRNEREAQHNHHSSSSTSGSSSESSTAGESTSSSQSSTSLNSFTASVLGDPNNDSNKKKCTNCSLDYAPNLDLTGYYYSQYNNSICNQFTSNNNSNNHCESDVNSGSLLRKELQVSSSLFDDFYGARVHKHTKEQKEYIKRSSRQYHYQKPPQGSSQGQEARENSKSLSALRLFPFQKFSIGEKPTFYKPSLLSSTSVSNFNFSAALPIESFQPLSISNLPEVTEFSSTTNNRVFPPARSGRRSSGSSTASSLSRRSLDVENLARSATTGTWGSSEQITHTQSTSSLQHVPSHLPAHKSDVSSHQRLSCHLDHWHPPADCCSNRPKHDCHVMYNTSSSSNCSIDIRSIQPTRTGSGGAKSSAIKDQLLNQNIVLNTKFQHPLQLNCSSSSNLKIIDDHLANEPLLSTGTAASSSRNSAPDITTNQNNKISSLSRHILPHVLNDNSIRNCNNTSIVDSISCNTMVGSIPPTSAVSSNHHQQVSHQLHYHSSQHQSHNNLNDLIVLNGVNNSNNIGVNDGNSVNSSNSAGVVDEQHIQQHHHPHHQQSHQVPRANLNQSNATSAAAAAAVSLMAAGAAINSSQISQSSVAPISLNLSSSSGLAAGGGGSQSSTSTPSQPGGGSISTAAGLTAISAPSTTNVAVNSNNAATTTLANNTNSLVHAGSSSGYHQFHHQIIMSGQQKSALNEKPKPLVVSPQQVMILYMHKLTPYERNEILTYPQIYFIGANAKKRPGIFGPNNSDYDNEQGSYIHIPHDHVAYRYEVLKIIGKGSFGQVVKAYDHKTHEHVALKMVRNEKRFHRQAQEEIRILQHLRKQDKYNTMNIIHMYDYFTFRNHMCITFELLNINLYELIKKNGFNGFSLQLVRKFAHSLLQCLDALYKNKIIHCDMKPENVLLKQQGRSGIKVIDFGSSCYETQRVYTYIQSRFYRAPEVILGAKYGMAIDMWSLGCILAELLSGHALFPGEDEADQLACIIEVLGMPPQNVVNQSKRVRNFFNAKGYPRYCIARTLEDGTIVLNGGQSRRGKPRGPPGSKNLVKALDGCSDPLFLNFLRGCLEWDPEQRMTPAAALKHSWLRRRLPRPPNAESSGSSAGGSTGGDGGGGSINNGGVSGSSTNGAGCTGTSNAGVDNSTGGGGSNSGGVSNRWIAGGNNATAHALTKLSVVNGSNSLLNGSSMTSSLLNSNQCNNTSRNNSSKAMCIGITAITNCSSSSMLVSSSVANSSNNLANTPSRQQQQSTQSSQTLSQHHPNQVSHPHLQSQHILVSTSHSSYTPSNLNSCNLPVNTNDDSNGNGLPTMNGCCNSSSNSNLNHLTTSSSKALNISDLVCHSAINSKSTAQGISSSCVISKYYPKLHESIGGVSGGGVNGVGVKYPSSAHNFHSAKIANIPYSSALAGSPAVITATDLINGHATTNGGNLGIVAGNVGNSDLLYIKTIASTSSATTTRQT</sequence>
<keyword evidence="4" id="KW-0597">Phosphoprotein</keyword>
<keyword evidence="7" id="KW-0418">Kinase</keyword>
<evidence type="ECO:0000313" key="15">
    <source>
        <dbReference type="EMBL" id="CAD7093913.1"/>
    </source>
</evidence>
<evidence type="ECO:0000256" key="8">
    <source>
        <dbReference type="ARBA" id="ARBA00022840"/>
    </source>
</evidence>
<dbReference type="GO" id="GO:0005634">
    <property type="term" value="C:nucleus"/>
    <property type="evidence" value="ECO:0007669"/>
    <property type="project" value="TreeGrafter"/>
</dbReference>
<feature type="region of interest" description="Disordered" evidence="13">
    <location>
        <begin position="802"/>
        <end position="828"/>
    </location>
</feature>
<proteinExistence type="inferred from homology"/>
<dbReference type="CDD" id="cd14224">
    <property type="entry name" value="PKc_DYRK2_3"/>
    <property type="match status" value="1"/>
</dbReference>
<dbReference type="InterPro" id="IPR017441">
    <property type="entry name" value="Protein_kinase_ATP_BS"/>
</dbReference>
<evidence type="ECO:0000256" key="2">
    <source>
        <dbReference type="ARBA" id="ARBA00013203"/>
    </source>
</evidence>
<feature type="compositionally biased region" description="Basic and acidic residues" evidence="13">
    <location>
        <begin position="85"/>
        <end position="94"/>
    </location>
</feature>
<dbReference type="PROSITE" id="PS50011">
    <property type="entry name" value="PROTEIN_KINASE_DOM"/>
    <property type="match status" value="1"/>
</dbReference>
<evidence type="ECO:0000259" key="14">
    <source>
        <dbReference type="PROSITE" id="PS50011"/>
    </source>
</evidence>
<evidence type="ECO:0000256" key="11">
    <source>
        <dbReference type="ARBA" id="ARBA00051680"/>
    </source>
</evidence>
<feature type="compositionally biased region" description="Low complexity" evidence="13">
    <location>
        <begin position="749"/>
        <end position="760"/>
    </location>
</feature>
<feature type="region of interest" description="Disordered" evidence="13">
    <location>
        <begin position="139"/>
        <end position="172"/>
    </location>
</feature>
<evidence type="ECO:0000313" key="16">
    <source>
        <dbReference type="Proteomes" id="UP000594454"/>
    </source>
</evidence>
<evidence type="ECO:0000256" key="10">
    <source>
        <dbReference type="ARBA" id="ARBA00049308"/>
    </source>
</evidence>
<gene>
    <name evidence="15" type="ORF">HERILL_LOCUS16168</name>
</gene>
<feature type="compositionally biased region" description="Basic residues" evidence="13">
    <location>
        <begin position="739"/>
        <end position="748"/>
    </location>
</feature>
<feature type="region of interest" description="Disordered" evidence="13">
    <location>
        <begin position="204"/>
        <end position="254"/>
    </location>
</feature>
<dbReference type="OMA" id="TITRIAC"/>
<dbReference type="FunFam" id="1.10.510.10:FF:000112">
    <property type="entry name" value="Putative dual specificity tyrosine-phosphorylation-regulated kinase 2"/>
    <property type="match status" value="1"/>
</dbReference>
<feature type="region of interest" description="Disordered" evidence="13">
    <location>
        <begin position="1422"/>
        <end position="1460"/>
    </location>
</feature>
<feature type="compositionally biased region" description="Low complexity" evidence="13">
    <location>
        <begin position="216"/>
        <end position="249"/>
    </location>
</feature>
<comment type="similarity">
    <text evidence="1">Belongs to the protein kinase superfamily. CMGC Ser/Thr protein kinase family. MNB/DYRK subfamily.</text>
</comment>
<dbReference type="EC" id="2.7.12.1" evidence="2"/>
<comment type="catalytic activity">
    <reaction evidence="9">
        <text>L-seryl-[protein] + ATP = O-phospho-L-seryl-[protein] + ADP + H(+)</text>
        <dbReference type="Rhea" id="RHEA:17989"/>
        <dbReference type="Rhea" id="RHEA-COMP:9863"/>
        <dbReference type="Rhea" id="RHEA-COMP:11604"/>
        <dbReference type="ChEBI" id="CHEBI:15378"/>
        <dbReference type="ChEBI" id="CHEBI:29999"/>
        <dbReference type="ChEBI" id="CHEBI:30616"/>
        <dbReference type="ChEBI" id="CHEBI:83421"/>
        <dbReference type="ChEBI" id="CHEBI:456216"/>
        <dbReference type="EC" id="2.7.12.1"/>
    </reaction>
</comment>
<dbReference type="FunFam" id="3.30.200.20:FF:000127">
    <property type="entry name" value="Putative dual specificity tyrosine-phosphorylation-regulated kinase 2"/>
    <property type="match status" value="1"/>
</dbReference>
<dbReference type="PANTHER" id="PTHR24058:SF112">
    <property type="entry name" value="DUAL SPECIFICITY TYROSINE-PHOSPHORYLATION-REGULATED KINASE 3 HOMOLOG-RELATED"/>
    <property type="match status" value="1"/>
</dbReference>
<evidence type="ECO:0000256" key="12">
    <source>
        <dbReference type="PROSITE-ProRule" id="PRU10141"/>
    </source>
</evidence>
<dbReference type="PROSITE" id="PS00107">
    <property type="entry name" value="PROTEIN_KINASE_ATP"/>
    <property type="match status" value="1"/>
</dbReference>
<keyword evidence="8 12" id="KW-0067">ATP-binding</keyword>
<feature type="compositionally biased region" description="Gly residues" evidence="13">
    <location>
        <begin position="1292"/>
        <end position="1312"/>
    </location>
</feature>
<feature type="domain" description="Protein kinase" evidence="14">
    <location>
        <begin position="963"/>
        <end position="1276"/>
    </location>
</feature>
<comment type="catalytic activity">
    <reaction evidence="10">
        <text>L-threonyl-[protein] + ATP = O-phospho-L-threonyl-[protein] + ADP + H(+)</text>
        <dbReference type="Rhea" id="RHEA:46608"/>
        <dbReference type="Rhea" id="RHEA-COMP:11060"/>
        <dbReference type="Rhea" id="RHEA-COMP:11605"/>
        <dbReference type="ChEBI" id="CHEBI:15378"/>
        <dbReference type="ChEBI" id="CHEBI:30013"/>
        <dbReference type="ChEBI" id="CHEBI:30616"/>
        <dbReference type="ChEBI" id="CHEBI:61977"/>
        <dbReference type="ChEBI" id="CHEBI:456216"/>
        <dbReference type="EC" id="2.7.12.1"/>
    </reaction>
</comment>
<dbReference type="OrthoDB" id="9332038at2759"/>
<dbReference type="GO" id="GO:0005856">
    <property type="term" value="C:cytoskeleton"/>
    <property type="evidence" value="ECO:0007669"/>
    <property type="project" value="TreeGrafter"/>
</dbReference>
<evidence type="ECO:0000256" key="13">
    <source>
        <dbReference type="SAM" id="MobiDB-lite"/>
    </source>
</evidence>
<feature type="compositionally biased region" description="Basic and acidic residues" evidence="13">
    <location>
        <begin position="139"/>
        <end position="156"/>
    </location>
</feature>
<evidence type="ECO:0000256" key="6">
    <source>
        <dbReference type="ARBA" id="ARBA00022741"/>
    </source>
</evidence>
<comment type="catalytic activity">
    <reaction evidence="11">
        <text>L-tyrosyl-[protein] + ATP = O-phospho-L-tyrosyl-[protein] + ADP + H(+)</text>
        <dbReference type="Rhea" id="RHEA:10596"/>
        <dbReference type="Rhea" id="RHEA-COMP:10136"/>
        <dbReference type="Rhea" id="RHEA-COMP:20101"/>
        <dbReference type="ChEBI" id="CHEBI:15378"/>
        <dbReference type="ChEBI" id="CHEBI:30616"/>
        <dbReference type="ChEBI" id="CHEBI:46858"/>
        <dbReference type="ChEBI" id="CHEBI:61978"/>
        <dbReference type="ChEBI" id="CHEBI:456216"/>
        <dbReference type="EC" id="2.7.12.1"/>
    </reaction>
</comment>
<feature type="region of interest" description="Disordered" evidence="13">
    <location>
        <begin position="341"/>
        <end position="367"/>
    </location>
</feature>
<feature type="region of interest" description="Disordered" evidence="13">
    <location>
        <begin position="1275"/>
        <end position="1317"/>
    </location>
</feature>
<dbReference type="Gene3D" id="3.30.200.20">
    <property type="entry name" value="Phosphorylase Kinase, domain 1"/>
    <property type="match status" value="1"/>
</dbReference>
<dbReference type="GO" id="GO:0005524">
    <property type="term" value="F:ATP binding"/>
    <property type="evidence" value="ECO:0007669"/>
    <property type="project" value="UniProtKB-UniRule"/>
</dbReference>
<protein>
    <recommendedName>
        <fullName evidence="2">dual-specificity kinase</fullName>
        <ecNumber evidence="2">2.7.12.1</ecNumber>
    </recommendedName>
</protein>
<evidence type="ECO:0000256" key="7">
    <source>
        <dbReference type="ARBA" id="ARBA00022777"/>
    </source>
</evidence>
<dbReference type="InterPro" id="IPR008271">
    <property type="entry name" value="Ser/Thr_kinase_AS"/>
</dbReference>
<evidence type="ECO:0000256" key="1">
    <source>
        <dbReference type="ARBA" id="ARBA00008867"/>
    </source>
</evidence>
<evidence type="ECO:0000256" key="3">
    <source>
        <dbReference type="ARBA" id="ARBA00022527"/>
    </source>
</evidence>
<dbReference type="InterPro" id="IPR011009">
    <property type="entry name" value="Kinase-like_dom_sf"/>
</dbReference>
<reference evidence="15 16" key="1">
    <citation type="submission" date="2020-11" db="EMBL/GenBank/DDBJ databases">
        <authorList>
            <person name="Wallbank WR R."/>
            <person name="Pardo Diaz C."/>
            <person name="Kozak K."/>
            <person name="Martin S."/>
            <person name="Jiggins C."/>
            <person name="Moest M."/>
            <person name="Warren A I."/>
            <person name="Generalovic N T."/>
            <person name="Byers J.R.P. K."/>
            <person name="Montejo-Kovacevich G."/>
            <person name="Yen C E."/>
        </authorList>
    </citation>
    <scope>NUCLEOTIDE SEQUENCE [LARGE SCALE GENOMIC DNA]</scope>
</reference>
<dbReference type="Proteomes" id="UP000594454">
    <property type="component" value="Chromosome 7"/>
</dbReference>
<feature type="compositionally biased region" description="Low complexity" evidence="13">
    <location>
        <begin position="446"/>
        <end position="458"/>
    </location>
</feature>
<name>A0A7R8V722_HERIL</name>